<keyword evidence="2" id="KW-1185">Reference proteome</keyword>
<evidence type="ECO:0000313" key="2">
    <source>
        <dbReference type="Proteomes" id="UP001153365"/>
    </source>
</evidence>
<accession>A0AAV0BSY4</accession>
<comment type="caution">
    <text evidence="1">The sequence shown here is derived from an EMBL/GenBank/DDBJ whole genome shotgun (WGS) entry which is preliminary data.</text>
</comment>
<dbReference type="Proteomes" id="UP001153365">
    <property type="component" value="Unassembled WGS sequence"/>
</dbReference>
<evidence type="ECO:0000313" key="1">
    <source>
        <dbReference type="EMBL" id="CAH7690622.1"/>
    </source>
</evidence>
<gene>
    <name evidence="1" type="ORF">PPACK8108_LOCUS26027</name>
</gene>
<organism evidence="1 2">
    <name type="scientific">Phakopsora pachyrhizi</name>
    <name type="common">Asian soybean rust disease fungus</name>
    <dbReference type="NCBI Taxonomy" id="170000"/>
    <lineage>
        <taxon>Eukaryota</taxon>
        <taxon>Fungi</taxon>
        <taxon>Dikarya</taxon>
        <taxon>Basidiomycota</taxon>
        <taxon>Pucciniomycotina</taxon>
        <taxon>Pucciniomycetes</taxon>
        <taxon>Pucciniales</taxon>
        <taxon>Phakopsoraceae</taxon>
        <taxon>Phakopsora</taxon>
    </lineage>
</organism>
<reference evidence="1" key="1">
    <citation type="submission" date="2022-06" db="EMBL/GenBank/DDBJ databases">
        <authorList>
            <consortium name="SYNGENTA / RWTH Aachen University"/>
        </authorList>
    </citation>
    <scope>NUCLEOTIDE SEQUENCE</scope>
</reference>
<dbReference type="AlphaFoldDB" id="A0AAV0BSY4"/>
<dbReference type="EMBL" id="CALTRL010006350">
    <property type="protein sequence ID" value="CAH7690622.1"/>
    <property type="molecule type" value="Genomic_DNA"/>
</dbReference>
<name>A0AAV0BSY4_PHAPC</name>
<sequence length="289" mass="33020">MNNQEKVLEDTDLSASNPKIICFSGKHFSFFAYGAKGSDQSKGMPVDGAYIWFRKQTRLFQEARPSINVYEKVLFESKDRDQYLQGSGHEGRKTNPDCDSPYLIHHLSMTRIPDYLMDSVINQVLARDLSAEQQDMNRPSRLEQKRQLYLIKLKLGCLGLVIRALMEKMTIKREMMIAHSLYSKISYKTAFSVRPMEYISNLYNRDLPDINDPKTIRDTTKTIGSRDVESTVQGDPIGAAKEGQVGTVDIRGNLTRRVRPIGPRIDMPYEPSEVMEDLSLIKICKSKNI</sequence>
<protein>
    <submittedName>
        <fullName evidence="1">Uncharacterized protein</fullName>
    </submittedName>
</protein>
<proteinExistence type="predicted"/>